<dbReference type="CDD" id="cd12286">
    <property type="entry name" value="RRM_Man1"/>
    <property type="match status" value="1"/>
</dbReference>
<dbReference type="Gene3D" id="3.30.70.330">
    <property type="match status" value="1"/>
</dbReference>
<keyword evidence="2" id="KW-0597">Phosphoprotein</keyword>
<feature type="transmembrane region" description="Helical" evidence="8">
    <location>
        <begin position="461"/>
        <end position="482"/>
    </location>
</feature>
<dbReference type="GO" id="GO:0030514">
    <property type="term" value="P:negative regulation of BMP signaling pathway"/>
    <property type="evidence" value="ECO:0007669"/>
    <property type="project" value="TreeGrafter"/>
</dbReference>
<protein>
    <recommendedName>
        <fullName evidence="9">LEM domain-containing protein</fullName>
    </recommendedName>
</protein>
<dbReference type="InterPro" id="IPR052277">
    <property type="entry name" value="INM_ESCRT-Associated"/>
</dbReference>
<evidence type="ECO:0000313" key="10">
    <source>
        <dbReference type="EMBL" id="KAI9557460.1"/>
    </source>
</evidence>
<keyword evidence="4 8" id="KW-1133">Transmembrane helix</keyword>
<dbReference type="EMBL" id="WJBH02000006">
    <property type="protein sequence ID" value="KAI9557460.1"/>
    <property type="molecule type" value="Genomic_DNA"/>
</dbReference>
<evidence type="ECO:0000256" key="6">
    <source>
        <dbReference type="ARBA" id="ARBA00023242"/>
    </source>
</evidence>
<dbReference type="GO" id="GO:0005637">
    <property type="term" value="C:nuclear inner membrane"/>
    <property type="evidence" value="ECO:0007669"/>
    <property type="project" value="UniProtKB-SubCell"/>
</dbReference>
<dbReference type="PANTHER" id="PTHR13428:SF12">
    <property type="entry name" value="INNER NUCLEAR MEMBRANE PROTEIN MAN1"/>
    <property type="match status" value="1"/>
</dbReference>
<dbReference type="Pfam" id="PF03020">
    <property type="entry name" value="LEM"/>
    <property type="match status" value="2"/>
</dbReference>
<dbReference type="InterPro" id="IPR012677">
    <property type="entry name" value="Nucleotide-bd_a/b_plait_sf"/>
</dbReference>
<accession>A0AAD5PVX4</accession>
<evidence type="ECO:0000256" key="8">
    <source>
        <dbReference type="SAM" id="Phobius"/>
    </source>
</evidence>
<dbReference type="InterPro" id="IPR011015">
    <property type="entry name" value="LEM/LEM-like_dom_sf"/>
</dbReference>
<evidence type="ECO:0000313" key="11">
    <source>
        <dbReference type="Proteomes" id="UP000820818"/>
    </source>
</evidence>
<evidence type="ECO:0000256" key="5">
    <source>
        <dbReference type="ARBA" id="ARBA00023136"/>
    </source>
</evidence>
<dbReference type="Gene3D" id="1.10.10.1180">
    <property type="entry name" value="MAN1, winged-helix domain"/>
    <property type="match status" value="1"/>
</dbReference>
<dbReference type="Pfam" id="PF09402">
    <property type="entry name" value="MSC"/>
    <property type="match status" value="1"/>
</dbReference>
<dbReference type="Proteomes" id="UP000820818">
    <property type="component" value="Linkage Group LG6"/>
</dbReference>
<name>A0AAD5PVX4_9CRUS</name>
<feature type="region of interest" description="Disordered" evidence="7">
    <location>
        <begin position="591"/>
        <end position="615"/>
    </location>
</feature>
<feature type="compositionally biased region" description="Polar residues" evidence="7">
    <location>
        <begin position="130"/>
        <end position="141"/>
    </location>
</feature>
<dbReference type="InterPro" id="IPR003887">
    <property type="entry name" value="LEM_dom"/>
</dbReference>
<feature type="compositionally biased region" description="Polar residues" evidence="7">
    <location>
        <begin position="606"/>
        <end position="615"/>
    </location>
</feature>
<dbReference type="SUPFAM" id="SSF63451">
    <property type="entry name" value="LEM domain"/>
    <property type="match status" value="2"/>
</dbReference>
<feature type="transmembrane region" description="Helical" evidence="8">
    <location>
        <begin position="340"/>
        <end position="363"/>
    </location>
</feature>
<evidence type="ECO:0000256" key="7">
    <source>
        <dbReference type="SAM" id="MobiDB-lite"/>
    </source>
</evidence>
<dbReference type="AlphaFoldDB" id="A0AAD5PVX4"/>
<evidence type="ECO:0000259" key="9">
    <source>
        <dbReference type="PROSITE" id="PS50954"/>
    </source>
</evidence>
<dbReference type="FunFam" id="1.10.10.1180:FF:000006">
    <property type="entry name" value="Uncharacterized protein"/>
    <property type="match status" value="1"/>
</dbReference>
<evidence type="ECO:0000256" key="4">
    <source>
        <dbReference type="ARBA" id="ARBA00022989"/>
    </source>
</evidence>
<dbReference type="PROSITE" id="PS50954">
    <property type="entry name" value="LEM"/>
    <property type="match status" value="2"/>
</dbReference>
<evidence type="ECO:0000256" key="2">
    <source>
        <dbReference type="ARBA" id="ARBA00022553"/>
    </source>
</evidence>
<keyword evidence="6" id="KW-0539">Nucleus</keyword>
<dbReference type="GO" id="GO:0031490">
    <property type="term" value="F:chromatin DNA binding"/>
    <property type="evidence" value="ECO:0007669"/>
    <property type="project" value="TreeGrafter"/>
</dbReference>
<comment type="caution">
    <text evidence="10">The sequence shown here is derived from an EMBL/GenBank/DDBJ whole genome shotgun (WGS) entry which is preliminary data.</text>
</comment>
<keyword evidence="3 8" id="KW-0812">Transmembrane</keyword>
<feature type="region of interest" description="Disordered" evidence="7">
    <location>
        <begin position="179"/>
        <end position="216"/>
    </location>
</feature>
<evidence type="ECO:0000256" key="1">
    <source>
        <dbReference type="ARBA" id="ARBA00004473"/>
    </source>
</evidence>
<dbReference type="FunFam" id="3.30.70.330:FF:000176">
    <property type="entry name" value="Inner nuclear membrane protein Man1"/>
    <property type="match status" value="1"/>
</dbReference>
<reference evidence="10 11" key="1">
    <citation type="submission" date="2022-05" db="EMBL/GenBank/DDBJ databases">
        <title>A multi-omics perspective on studying reproductive biology in Daphnia sinensis.</title>
        <authorList>
            <person name="Jia J."/>
        </authorList>
    </citation>
    <scope>NUCLEOTIDE SEQUENCE [LARGE SCALE GENOMIC DNA]</scope>
    <source>
        <strain evidence="10 11">WSL</strain>
    </source>
</reference>
<dbReference type="CDD" id="cd12934">
    <property type="entry name" value="LEM"/>
    <property type="match status" value="2"/>
</dbReference>
<dbReference type="SUPFAM" id="SSF54928">
    <property type="entry name" value="RNA-binding domain, RBD"/>
    <property type="match status" value="1"/>
</dbReference>
<dbReference type="InterPro" id="IPR035979">
    <property type="entry name" value="RBD_domain_sf"/>
</dbReference>
<feature type="region of interest" description="Disordered" evidence="7">
    <location>
        <begin position="280"/>
        <end position="302"/>
    </location>
</feature>
<feature type="region of interest" description="Disordered" evidence="7">
    <location>
        <begin position="43"/>
        <end position="141"/>
    </location>
</feature>
<comment type="subcellular location">
    <subcellularLocation>
        <location evidence="1">Nucleus inner membrane</location>
        <topology evidence="1">Multi-pass membrane protein</topology>
    </subcellularLocation>
</comment>
<sequence>MADLDNLSDRDLRTKLAQYGMTDIPITQTTRDLVIRRLKSKMETAGNGTSSYHEHEEAAIEIRPSSARRKSAGAHTIPAKSKTRQRASIAAPQSQCDSRTDDSDGYETEETIKKSSGKQNTSRIDKKSLNGKNKSISNNASGTLSDEELIRQLKLHKIVAQVITDSTRPILIKKLNHAVAKQKRESKNFSTPIQSYPDEEPDSAQESDKGYPDNSSFISAKERHSLTPSLSFSPQHSLTFGSTNSSYPSSDSFLKPRQSDFSRTFVPPSNPVINRFVEEQEPYDTGSDSENDTVPARKTPKKSWFPSWFGKKTDQNSTIPLKTSAFYANMKGKLNIVRQWQFVVVFLPLLAALFFLLLAAVYIRASYNETTPTQGDTAMDHAIQNVKNLIEKETITHLCGGGDAMAVDSSFLMEQLDMNQTMINKVLEAVTANPHWDVRVAGESWSTPSVRLPIWCSIKTYLWNVSVTVFIIIFGFGVVLLIHQLVTANCRQREKEEQEVYSMVEMIIDLLARHQASMVVERRPHDAFLAVTHVRDVLIPLKERKSKMKLWNKAVQFLEDNESRVRPEIQQIEGEDFRVWRWLPPSTTFSPKKSAIHEDQTDDASAGSSFGTNSVAPRPKVWQGQAFSTDSSGVNSPPPYPLTQCLKVRNMFDAEVEVGDSWPVRIQDAILEKADKGKIMHMAVDRGSREGCVYIKCASAEDAGKVYHSLHGWWFDGNLVTVKYLRPERYHYRFPDSAKATFPLQPSNDKRLSLQTKFWKSPLEHF</sequence>
<dbReference type="InterPro" id="IPR041885">
    <property type="entry name" value="MAN1_winged_helix_dom"/>
</dbReference>
<proteinExistence type="predicted"/>
<dbReference type="GO" id="GO:0006998">
    <property type="term" value="P:nuclear envelope organization"/>
    <property type="evidence" value="ECO:0007669"/>
    <property type="project" value="TreeGrafter"/>
</dbReference>
<keyword evidence="11" id="KW-1185">Reference proteome</keyword>
<feature type="domain" description="LEM" evidence="9">
    <location>
        <begin position="1"/>
        <end position="45"/>
    </location>
</feature>
<feature type="domain" description="LEM" evidence="9">
    <location>
        <begin position="138"/>
        <end position="182"/>
    </location>
</feature>
<dbReference type="PANTHER" id="PTHR13428">
    <property type="entry name" value="INNER NUCLEAR MEMBRANE PROTEIN MAN1 LEM DOMAIN CONTAINING PROTEIN"/>
    <property type="match status" value="1"/>
</dbReference>
<evidence type="ECO:0000256" key="3">
    <source>
        <dbReference type="ARBA" id="ARBA00022692"/>
    </source>
</evidence>
<dbReference type="Gene3D" id="1.10.720.40">
    <property type="match status" value="2"/>
</dbReference>
<dbReference type="InterPro" id="IPR034394">
    <property type="entry name" value="Man1_RRM"/>
</dbReference>
<keyword evidence="5 8" id="KW-0472">Membrane</keyword>
<dbReference type="InterPro" id="IPR018996">
    <property type="entry name" value="Man1/Src1-like_C"/>
</dbReference>
<organism evidence="10 11">
    <name type="scientific">Daphnia sinensis</name>
    <dbReference type="NCBI Taxonomy" id="1820382"/>
    <lineage>
        <taxon>Eukaryota</taxon>
        <taxon>Metazoa</taxon>
        <taxon>Ecdysozoa</taxon>
        <taxon>Arthropoda</taxon>
        <taxon>Crustacea</taxon>
        <taxon>Branchiopoda</taxon>
        <taxon>Diplostraca</taxon>
        <taxon>Cladocera</taxon>
        <taxon>Anomopoda</taxon>
        <taxon>Daphniidae</taxon>
        <taxon>Daphnia</taxon>
        <taxon>Daphnia similis group</taxon>
    </lineage>
</organism>
<gene>
    <name evidence="10" type="ORF">GHT06_017288</name>
</gene>
<feature type="compositionally biased region" description="Acidic residues" evidence="7">
    <location>
        <begin position="280"/>
        <end position="291"/>
    </location>
</feature>
<dbReference type="SMART" id="SM00540">
    <property type="entry name" value="LEM"/>
    <property type="match status" value="2"/>
</dbReference>